<feature type="region of interest" description="Disordered" evidence="2">
    <location>
        <begin position="1"/>
        <end position="25"/>
    </location>
</feature>
<proteinExistence type="predicted"/>
<evidence type="ECO:0000259" key="3">
    <source>
        <dbReference type="Pfam" id="PF07728"/>
    </source>
</evidence>
<reference evidence="4" key="1">
    <citation type="journal article" date="2012" name="Science">
        <title>Fermentation, hydrogen, and sulfur metabolism in multiple uncultivated bacterial phyla.</title>
        <authorList>
            <person name="Wrighton K.C."/>
            <person name="Thomas B.C."/>
            <person name="Sharon I."/>
            <person name="Miller C.S."/>
            <person name="Castelle C.J."/>
            <person name="VerBerkmoes N.C."/>
            <person name="Wilkins M.J."/>
            <person name="Hettich R.L."/>
            <person name="Lipton M.S."/>
            <person name="Williams K.H."/>
            <person name="Long P.E."/>
            <person name="Banfield J.F."/>
        </authorList>
    </citation>
    <scope>NUCLEOTIDE SEQUENCE [LARGE SCALE GENOMIC DNA]</scope>
</reference>
<dbReference type="AlphaFoldDB" id="K2BDF0"/>
<dbReference type="Gene3D" id="3.40.50.300">
    <property type="entry name" value="P-loop containing nucleotide triphosphate hydrolases"/>
    <property type="match status" value="1"/>
</dbReference>
<accession>K2BDF0</accession>
<evidence type="ECO:0000256" key="2">
    <source>
        <dbReference type="SAM" id="MobiDB-lite"/>
    </source>
</evidence>
<keyword evidence="1" id="KW-0175">Coiled coil</keyword>
<gene>
    <name evidence="4" type="ORF">ACD_49C00009G0038</name>
</gene>
<organism evidence="4">
    <name type="scientific">uncultured bacterium</name>
    <name type="common">gcode 4</name>
    <dbReference type="NCBI Taxonomy" id="1234023"/>
    <lineage>
        <taxon>Bacteria</taxon>
        <taxon>environmental samples</taxon>
    </lineage>
</organism>
<dbReference type="Pfam" id="PF07728">
    <property type="entry name" value="AAA_5"/>
    <property type="match status" value="1"/>
</dbReference>
<dbReference type="InterPro" id="IPR011704">
    <property type="entry name" value="ATPase_dyneun-rel_AAA"/>
</dbReference>
<protein>
    <submittedName>
        <fullName evidence="4">ATPase associated with various cellular activity AAA_5</fullName>
    </submittedName>
</protein>
<sequence length="1141" mass="134441">MTVDKNSSILPKIQQPTNPPQTTNWQNKVVKTKLVKLDNLIEGLQKSLLINDTNIPILRQFHYGNTDYDILIKNNFEKSFSYLFGLVKDNTSSNSSGRYISKGLFNDKFLFKIKQVYTQDDFYIFEDTDWNFFHAMIMDFDKNWINSGSLKIWKPPIDTESNKVRWFIINNTATSIGLIKDNKTISTLVWDLIVVVNKDFWSVIVVNENLLEYMRLDENWVQTPQWNPMAHPYWTIEKMKIDKNSNFLLLISKYSATSKFSISHKLHIVNRKTLEEIQSFDNIVDILQIDNKNDLTCLSKDWSLVSIDTNFDQFPVWFVDSGTIWKKQVTEIKNIAQSQLEAVLSNGWIKIDMKELDSLKAKNGNWKEKNHESITKLWETKVWEKTLRELFNEADNEEKIEIVTSALFHIKYDPAVSAVPWITDSMELEINNKIFEIRLKVLKEKLKNISDTLEQTKNSNENESYKYFPTLISLQLQLNELKKSRSQIPILDESLDKNISEISSILDSEILNFRTKNEWEISKTIDNNFDKIKTFLDSIYFLAQITQVYSTELYSQTETLIDFLKNDKKNDYKNKLKDIISSRVTEIQTLEKAKKLEEENALKLQIKEIENNINELWKIIDSVEEEEYLDILMKTDALYVIIKKDLEKLPKSEAEKLYVSLKGLFLERKQKIRLKKLDSKWVIHSLDEYGIDTALYFSDRVKKQIWFKIMWIRNASWNIKLEINYDDGTIFNIDRYLQDSSKYSHAIAFDKIETEMTQKDFILLQKNLASWQKSGKKKFEELKKKFRETKEKAEKKDISTQIKELKQSYIKARSIEVFANNLANKLNLNPRSRLELPNTRFIVLDEEKKLLGDMSIGLDIQKSGQKWIDILEWPPWIGKTEICRFFAANTNREIIIVQCSKMDPENLFFSSQLKAWETSRQPAEWISYMKKPGTLILFDEIDKLNSQSFERLHSLFDSGKAIYDPQLGWIKANPDCLFVWTRNSYEKMSNPIVSRSVIHMVKAPSELNEAFKVSKYTGIEFFEKLNFEEFKKLFTWDINNYTDVSIAKITEILSDIKSLIKIFNLLRIKQNSDNYQEKFEYEISYRDAEQIFWRFNKSQNTSFKEKALEILVPKARAVVSESEEKDIQEKIMRDIVEDSID</sequence>
<evidence type="ECO:0000313" key="4">
    <source>
        <dbReference type="EMBL" id="EKD66813.1"/>
    </source>
</evidence>
<dbReference type="SUPFAM" id="SSF52540">
    <property type="entry name" value="P-loop containing nucleoside triphosphate hydrolases"/>
    <property type="match status" value="1"/>
</dbReference>
<dbReference type="GO" id="GO:0016887">
    <property type="term" value="F:ATP hydrolysis activity"/>
    <property type="evidence" value="ECO:0007669"/>
    <property type="project" value="InterPro"/>
</dbReference>
<evidence type="ECO:0000256" key="1">
    <source>
        <dbReference type="SAM" id="Coils"/>
    </source>
</evidence>
<feature type="coiled-coil region" evidence="1">
    <location>
        <begin position="587"/>
        <end position="626"/>
    </location>
</feature>
<comment type="caution">
    <text evidence="4">The sequence shown here is derived from an EMBL/GenBank/DDBJ whole genome shotgun (WGS) entry which is preliminary data.</text>
</comment>
<dbReference type="EMBL" id="AMFJ01021595">
    <property type="protein sequence ID" value="EKD66813.1"/>
    <property type="molecule type" value="Genomic_DNA"/>
</dbReference>
<feature type="coiled-coil region" evidence="1">
    <location>
        <begin position="432"/>
        <end position="463"/>
    </location>
</feature>
<name>K2BDF0_9BACT</name>
<feature type="domain" description="ATPase dynein-related AAA" evidence="3">
    <location>
        <begin position="874"/>
        <end position="992"/>
    </location>
</feature>
<dbReference type="GO" id="GO:0005524">
    <property type="term" value="F:ATP binding"/>
    <property type="evidence" value="ECO:0007669"/>
    <property type="project" value="InterPro"/>
</dbReference>
<dbReference type="InterPro" id="IPR027417">
    <property type="entry name" value="P-loop_NTPase"/>
</dbReference>